<evidence type="ECO:0000256" key="3">
    <source>
        <dbReference type="ARBA" id="ARBA00022598"/>
    </source>
</evidence>
<protein>
    <recommendedName>
        <fullName evidence="8">tRNA(Ile)-lysidine synthase</fullName>
        <ecNumber evidence="8">6.3.4.19</ecNumber>
    </recommendedName>
    <alternativeName>
        <fullName evidence="8">tRNA(Ile)-2-lysyl-cytidine synthase</fullName>
    </alternativeName>
    <alternativeName>
        <fullName evidence="8">tRNA(Ile)-lysidine synthetase</fullName>
    </alternativeName>
</protein>
<dbReference type="RefSeq" id="WP_139884510.1">
    <property type="nucleotide sequence ID" value="NZ_CP040973.1"/>
</dbReference>
<feature type="binding site" evidence="8">
    <location>
        <begin position="51"/>
        <end position="56"/>
    </location>
    <ligand>
        <name>ATP</name>
        <dbReference type="ChEBI" id="CHEBI:30616"/>
    </ligand>
</feature>
<evidence type="ECO:0000256" key="8">
    <source>
        <dbReference type="HAMAP-Rule" id="MF_01161"/>
    </source>
</evidence>
<dbReference type="EC" id="6.3.4.19" evidence="8"/>
<dbReference type="CDD" id="cd01992">
    <property type="entry name" value="TilS_N"/>
    <property type="match status" value="1"/>
</dbReference>
<dbReference type="InterPro" id="IPR015262">
    <property type="entry name" value="tRNA_Ile_lys_synt_subst-bd"/>
</dbReference>
<evidence type="ECO:0000259" key="9">
    <source>
        <dbReference type="SMART" id="SM00977"/>
    </source>
</evidence>
<dbReference type="Pfam" id="PF01171">
    <property type="entry name" value="ATP_bind_3"/>
    <property type="match status" value="1"/>
</dbReference>
<evidence type="ECO:0000256" key="2">
    <source>
        <dbReference type="ARBA" id="ARBA00022490"/>
    </source>
</evidence>
<dbReference type="EMBL" id="CP040973">
    <property type="protein sequence ID" value="QDC61415.1"/>
    <property type="molecule type" value="Genomic_DNA"/>
</dbReference>
<comment type="catalytic activity">
    <reaction evidence="7 8">
        <text>cytidine(34) in tRNA(Ile2) + L-lysine + ATP = lysidine(34) in tRNA(Ile2) + AMP + diphosphate + H(+)</text>
        <dbReference type="Rhea" id="RHEA:43744"/>
        <dbReference type="Rhea" id="RHEA-COMP:10625"/>
        <dbReference type="Rhea" id="RHEA-COMP:10670"/>
        <dbReference type="ChEBI" id="CHEBI:15378"/>
        <dbReference type="ChEBI" id="CHEBI:30616"/>
        <dbReference type="ChEBI" id="CHEBI:32551"/>
        <dbReference type="ChEBI" id="CHEBI:33019"/>
        <dbReference type="ChEBI" id="CHEBI:82748"/>
        <dbReference type="ChEBI" id="CHEBI:83665"/>
        <dbReference type="ChEBI" id="CHEBI:456215"/>
        <dbReference type="EC" id="6.3.4.19"/>
    </reaction>
</comment>
<keyword evidence="5 8" id="KW-0547">Nucleotide-binding</keyword>
<dbReference type="Pfam" id="PF11734">
    <property type="entry name" value="TilS_C"/>
    <property type="match status" value="1"/>
</dbReference>
<evidence type="ECO:0000256" key="6">
    <source>
        <dbReference type="ARBA" id="ARBA00022840"/>
    </source>
</evidence>
<comment type="subcellular location">
    <subcellularLocation>
        <location evidence="1 8">Cytoplasm</location>
    </subcellularLocation>
</comment>
<accession>A0ABX5VTW5</accession>
<keyword evidence="4 8" id="KW-0819">tRNA processing</keyword>
<evidence type="ECO:0000313" key="11">
    <source>
        <dbReference type="Proteomes" id="UP000312702"/>
    </source>
</evidence>
<dbReference type="PANTHER" id="PTHR43033">
    <property type="entry name" value="TRNA(ILE)-LYSIDINE SYNTHASE-RELATED"/>
    <property type="match status" value="1"/>
</dbReference>
<dbReference type="NCBIfam" id="TIGR02432">
    <property type="entry name" value="lysidine_TilS_N"/>
    <property type="match status" value="1"/>
</dbReference>
<gene>
    <name evidence="8 10" type="primary">tilS</name>
    <name evidence="10" type="ORF">FIT74_04485</name>
</gene>
<comment type="function">
    <text evidence="8">Ligates lysine onto the cytidine present at position 34 of the AUA codon-specific tRNA(Ile) that contains the anticodon CAU, in an ATP-dependent manner. Cytidine is converted to lysidine, thus changing the amino acid specificity of the tRNA from methionine to isoleucine.</text>
</comment>
<feature type="domain" description="Lysidine-tRNA(Ile) synthetase C-terminal" evidence="9">
    <location>
        <begin position="389"/>
        <end position="460"/>
    </location>
</feature>
<evidence type="ECO:0000256" key="5">
    <source>
        <dbReference type="ARBA" id="ARBA00022741"/>
    </source>
</evidence>
<organism evidence="10 11">
    <name type="scientific">Candidatus Methylopumilus universalis</name>
    <dbReference type="NCBI Taxonomy" id="2588536"/>
    <lineage>
        <taxon>Bacteria</taxon>
        <taxon>Pseudomonadati</taxon>
        <taxon>Pseudomonadota</taxon>
        <taxon>Betaproteobacteria</taxon>
        <taxon>Nitrosomonadales</taxon>
        <taxon>Methylophilaceae</taxon>
        <taxon>Candidatus Methylopumilus</taxon>
    </lineage>
</organism>
<dbReference type="PANTHER" id="PTHR43033:SF1">
    <property type="entry name" value="TRNA(ILE)-LYSIDINE SYNTHASE-RELATED"/>
    <property type="match status" value="1"/>
</dbReference>
<dbReference type="HAMAP" id="MF_01161">
    <property type="entry name" value="tRNA_Ile_lys_synt"/>
    <property type="match status" value="1"/>
</dbReference>
<dbReference type="GO" id="GO:0032267">
    <property type="term" value="F:tRNA(Ile)-lysidine synthase activity"/>
    <property type="evidence" value="ECO:0007669"/>
    <property type="project" value="UniProtKB-EC"/>
</dbReference>
<comment type="domain">
    <text evidence="8">The N-terminal region contains the highly conserved SGGXDS motif, predicted to be a P-loop motif involved in ATP binding.</text>
</comment>
<dbReference type="InterPro" id="IPR011063">
    <property type="entry name" value="TilS/TtcA_N"/>
</dbReference>
<dbReference type="InterPro" id="IPR014729">
    <property type="entry name" value="Rossmann-like_a/b/a_fold"/>
</dbReference>
<dbReference type="SMART" id="SM00977">
    <property type="entry name" value="TilS_C"/>
    <property type="match status" value="1"/>
</dbReference>
<keyword evidence="11" id="KW-1185">Reference proteome</keyword>
<dbReference type="InterPro" id="IPR012796">
    <property type="entry name" value="Lysidine-tRNA-synth_C"/>
</dbReference>
<comment type="similarity">
    <text evidence="8">Belongs to the tRNA(Ile)-lysidine synthase family.</text>
</comment>
<evidence type="ECO:0000256" key="4">
    <source>
        <dbReference type="ARBA" id="ARBA00022694"/>
    </source>
</evidence>
<evidence type="ECO:0000313" key="10">
    <source>
        <dbReference type="EMBL" id="QDC61415.1"/>
    </source>
</evidence>
<keyword evidence="6 8" id="KW-0067">ATP-binding</keyword>
<dbReference type="Gene3D" id="1.20.59.20">
    <property type="match status" value="1"/>
</dbReference>
<dbReference type="NCBIfam" id="TIGR02433">
    <property type="entry name" value="lysidine_TilS_C"/>
    <property type="match status" value="1"/>
</dbReference>
<name>A0ABX5VTW5_9PROT</name>
<dbReference type="SUPFAM" id="SSF56037">
    <property type="entry name" value="PheT/TilS domain"/>
    <property type="match status" value="1"/>
</dbReference>
<evidence type="ECO:0000256" key="7">
    <source>
        <dbReference type="ARBA" id="ARBA00048539"/>
    </source>
</evidence>
<reference evidence="10 11" key="1">
    <citation type="journal article" date="2019" name="ISME J.">
        <title>Evolution in action: habitat transition from sediment to the pelagial leads to genome streamlining in Methylophilaceae.</title>
        <authorList>
            <person name="Salcher M."/>
            <person name="Schaefle D."/>
            <person name="Kaspar M."/>
            <person name="Neuenschwander S.M."/>
            <person name="Ghai R."/>
        </authorList>
    </citation>
    <scope>NUCLEOTIDE SEQUENCE [LARGE SCALE GENOMIC DNA]</scope>
    <source>
        <strain evidence="10 11">MMS-VI-25</strain>
    </source>
</reference>
<keyword evidence="2 8" id="KW-0963">Cytoplasm</keyword>
<dbReference type="SUPFAM" id="SSF82829">
    <property type="entry name" value="MesJ substrate recognition domain-like"/>
    <property type="match status" value="1"/>
</dbReference>
<proteinExistence type="inferred from homology"/>
<dbReference type="Pfam" id="PF09179">
    <property type="entry name" value="TilS"/>
    <property type="match status" value="1"/>
</dbReference>
<dbReference type="SUPFAM" id="SSF52402">
    <property type="entry name" value="Adenine nucleotide alpha hydrolases-like"/>
    <property type="match status" value="1"/>
</dbReference>
<dbReference type="InterPro" id="IPR012795">
    <property type="entry name" value="tRNA_Ile_lys_synt_N"/>
</dbReference>
<dbReference type="Proteomes" id="UP000312702">
    <property type="component" value="Chromosome"/>
</dbReference>
<evidence type="ECO:0000256" key="1">
    <source>
        <dbReference type="ARBA" id="ARBA00004496"/>
    </source>
</evidence>
<dbReference type="Gene3D" id="3.40.50.620">
    <property type="entry name" value="HUPs"/>
    <property type="match status" value="1"/>
</dbReference>
<keyword evidence="3 8" id="KW-0436">Ligase</keyword>
<sequence>MASSKKPLSNKVLTSTTKKTKPLSLLDGVEKAFVSLSKSHKKMKSMTVALSGGLDSVVLLHLLHQLQKTQTFTLKASHVHHGLSKNADKWVTFCEKLCRKLSIPLDISYVKLPQKKSLGIEGEARRLRYEKLLQTKTDLVVLAHHEDDQAETFLLQLMRGAGVKGLSSMAHFDDTRRLWRPLLNTSRIDIESYAKKHKLKWIEDESNQNIDFDRNFIRSKILPILKNRFSHIIKVISRSSSHLAEAQHLLDNLAQIDLKSSLKSYNYKHKLNVKTLDKLSNARAKNVLRFWLELNNQMMPSRDLLDELLRQVLTAKKDATIKIELSKDYEIRRYQDEIYIVPKNHKNQKKYEIIWAGESEIILPNGQKLTFKKVKGRGINLKFLRDQKLKIRNRQGGEFFKPDSKRPTKKIKQLLQESDLPPWERENLPLIFVGDDLAFVPHFGIDMKFQTKPKEVGLEVIS</sequence>
<dbReference type="InterPro" id="IPR012094">
    <property type="entry name" value="tRNA_Ile_lys_synt"/>
</dbReference>